<dbReference type="EMBL" id="JBJIAA010000007">
    <property type="protein sequence ID" value="MFL0250787.1"/>
    <property type="molecule type" value="Genomic_DNA"/>
</dbReference>
<dbReference type="InterPro" id="IPR002549">
    <property type="entry name" value="AI-2E-like"/>
</dbReference>
<name>A0ABW8TEY2_9CLOT</name>
<feature type="transmembrane region" description="Helical" evidence="6">
    <location>
        <begin position="210"/>
        <end position="229"/>
    </location>
</feature>
<feature type="transmembrane region" description="Helical" evidence="6">
    <location>
        <begin position="148"/>
        <end position="167"/>
    </location>
</feature>
<dbReference type="PANTHER" id="PTHR21716">
    <property type="entry name" value="TRANSMEMBRANE PROTEIN"/>
    <property type="match status" value="1"/>
</dbReference>
<keyword evidence="5 6" id="KW-0472">Membrane</keyword>
<sequence length="356" mass="40634">MDFIREIIRREAFKKFIFFSILILILYFARKMLNLVLLTFLFTYLINSAEVFIVSRLSKYVKIKEGIVTIILYMLIIAFIVIAFYKYVPVVINEAKNLEAQAESFYRSNALDKYAFIGKYVSPIIDKIDIQKYTEPGAKFIIEFATSLGKVSVNAFLALILSLFFIVEKREIIKFGRKFEKSKLSSMYKYFIYYGNNFLNSFGKVIKAQIIIAFVNTILSVIGLAVMGFPSLMTLGLMIFILSLVPVAGVIISLVPLSLIAFKINGPIEVLYVLIMVLIIHSVETYFLNPKLMSSKTHIPIFFTFVILLVSEEFMGTWGLLLGIPLFMFILDVFSVNIAEGVSNNIRTALPFKKKQ</sequence>
<keyword evidence="8" id="KW-1185">Reference proteome</keyword>
<gene>
    <name evidence="7" type="ORF">ACJDT4_10175</name>
</gene>
<proteinExistence type="inferred from homology"/>
<comment type="similarity">
    <text evidence="2">Belongs to the autoinducer-2 exporter (AI-2E) (TC 2.A.86) family.</text>
</comment>
<feature type="transmembrane region" description="Helical" evidence="6">
    <location>
        <begin position="301"/>
        <end position="331"/>
    </location>
</feature>
<accession>A0ABW8TEY2</accession>
<reference evidence="7 8" key="1">
    <citation type="submission" date="2024-11" db="EMBL/GenBank/DDBJ databases">
        <authorList>
            <person name="Heng Y.C."/>
            <person name="Lim A.C.H."/>
            <person name="Lee J.K.Y."/>
            <person name="Kittelmann S."/>
        </authorList>
    </citation>
    <scope>NUCLEOTIDE SEQUENCE [LARGE SCALE GENOMIC DNA]</scope>
    <source>
        <strain evidence="7 8">WILCCON 0114</strain>
    </source>
</reference>
<evidence type="ECO:0000313" key="8">
    <source>
        <dbReference type="Proteomes" id="UP001623592"/>
    </source>
</evidence>
<feature type="transmembrane region" description="Helical" evidence="6">
    <location>
        <begin position="270"/>
        <end position="289"/>
    </location>
</feature>
<protein>
    <submittedName>
        <fullName evidence="7">AI-2E family transporter</fullName>
    </submittedName>
</protein>
<dbReference type="PANTHER" id="PTHR21716:SF62">
    <property type="entry name" value="TRANSPORT PROTEIN YDBI-RELATED"/>
    <property type="match status" value="1"/>
</dbReference>
<dbReference type="Pfam" id="PF01594">
    <property type="entry name" value="AI-2E_transport"/>
    <property type="match status" value="1"/>
</dbReference>
<dbReference type="RefSeq" id="WP_406787449.1">
    <property type="nucleotide sequence ID" value="NZ_JBJIAA010000007.1"/>
</dbReference>
<keyword evidence="4 6" id="KW-1133">Transmembrane helix</keyword>
<feature type="transmembrane region" description="Helical" evidence="6">
    <location>
        <begin position="66"/>
        <end position="88"/>
    </location>
</feature>
<feature type="transmembrane region" description="Helical" evidence="6">
    <location>
        <begin position="35"/>
        <end position="54"/>
    </location>
</feature>
<evidence type="ECO:0000256" key="3">
    <source>
        <dbReference type="ARBA" id="ARBA00022692"/>
    </source>
</evidence>
<evidence type="ECO:0000256" key="5">
    <source>
        <dbReference type="ARBA" id="ARBA00023136"/>
    </source>
</evidence>
<evidence type="ECO:0000313" key="7">
    <source>
        <dbReference type="EMBL" id="MFL0250787.1"/>
    </source>
</evidence>
<evidence type="ECO:0000256" key="6">
    <source>
        <dbReference type="SAM" id="Phobius"/>
    </source>
</evidence>
<feature type="transmembrane region" description="Helical" evidence="6">
    <location>
        <begin position="235"/>
        <end position="258"/>
    </location>
</feature>
<evidence type="ECO:0000256" key="4">
    <source>
        <dbReference type="ARBA" id="ARBA00022989"/>
    </source>
</evidence>
<evidence type="ECO:0000256" key="2">
    <source>
        <dbReference type="ARBA" id="ARBA00009773"/>
    </source>
</evidence>
<comment type="caution">
    <text evidence="7">The sequence shown here is derived from an EMBL/GenBank/DDBJ whole genome shotgun (WGS) entry which is preliminary data.</text>
</comment>
<dbReference type="Proteomes" id="UP001623592">
    <property type="component" value="Unassembled WGS sequence"/>
</dbReference>
<comment type="subcellular location">
    <subcellularLocation>
        <location evidence="1">Membrane</location>
        <topology evidence="1">Multi-pass membrane protein</topology>
    </subcellularLocation>
</comment>
<organism evidence="7 8">
    <name type="scientific">Clostridium neuense</name>
    <dbReference type="NCBI Taxonomy" id="1728934"/>
    <lineage>
        <taxon>Bacteria</taxon>
        <taxon>Bacillati</taxon>
        <taxon>Bacillota</taxon>
        <taxon>Clostridia</taxon>
        <taxon>Eubacteriales</taxon>
        <taxon>Clostridiaceae</taxon>
        <taxon>Clostridium</taxon>
    </lineage>
</organism>
<feature type="transmembrane region" description="Helical" evidence="6">
    <location>
        <begin position="12"/>
        <end position="29"/>
    </location>
</feature>
<keyword evidence="3 6" id="KW-0812">Transmembrane</keyword>
<evidence type="ECO:0000256" key="1">
    <source>
        <dbReference type="ARBA" id="ARBA00004141"/>
    </source>
</evidence>